<dbReference type="OrthoDB" id="4794280at2"/>
<accession>A0A022KPX5</accession>
<comment type="caution">
    <text evidence="2">The sequence shown here is derived from an EMBL/GenBank/DDBJ whole genome shotgun (WGS) entry which is preliminary data.</text>
</comment>
<dbReference type="AlphaFoldDB" id="A0A022KPX5"/>
<gene>
    <name evidence="2" type="ORF">D641_0114560</name>
</gene>
<dbReference type="EMBL" id="AORC01000024">
    <property type="protein sequence ID" value="EYT47767.1"/>
    <property type="molecule type" value="Genomic_DNA"/>
</dbReference>
<dbReference type="Proteomes" id="UP000019754">
    <property type="component" value="Unassembled WGS sequence"/>
</dbReference>
<protein>
    <recommendedName>
        <fullName evidence="4">Secreted protein</fullName>
    </recommendedName>
</protein>
<dbReference type="HOGENOM" id="CLU_132501_0_0_11"/>
<reference evidence="2 3" key="1">
    <citation type="journal article" date="2013" name="Genome Announc.">
        <title>Draft genome sequence of an Actinobacterium, Brachybacterium muris strain UCD-AY4.</title>
        <authorList>
            <person name="Lo J.R."/>
            <person name="Lang J.M."/>
            <person name="Darling A.E."/>
            <person name="Eisen J.A."/>
            <person name="Coil D.A."/>
        </authorList>
    </citation>
    <scope>NUCLEOTIDE SEQUENCE [LARGE SCALE GENOMIC DNA]</scope>
    <source>
        <strain evidence="2 3">UCD-AY4</strain>
    </source>
</reference>
<dbReference type="STRING" id="1249481.D641_0114560"/>
<evidence type="ECO:0000256" key="1">
    <source>
        <dbReference type="SAM" id="SignalP"/>
    </source>
</evidence>
<proteinExistence type="predicted"/>
<name>A0A022KPX5_9MICO</name>
<keyword evidence="1" id="KW-0732">Signal</keyword>
<organism evidence="2 3">
    <name type="scientific">Brachybacterium muris UCD-AY4</name>
    <dbReference type="NCBI Taxonomy" id="1249481"/>
    <lineage>
        <taxon>Bacteria</taxon>
        <taxon>Bacillati</taxon>
        <taxon>Actinomycetota</taxon>
        <taxon>Actinomycetes</taxon>
        <taxon>Micrococcales</taxon>
        <taxon>Dermabacteraceae</taxon>
        <taxon>Brachybacterium</taxon>
    </lineage>
</organism>
<keyword evidence="3" id="KW-1185">Reference proteome</keyword>
<evidence type="ECO:0000313" key="2">
    <source>
        <dbReference type="EMBL" id="EYT47767.1"/>
    </source>
</evidence>
<evidence type="ECO:0008006" key="4">
    <source>
        <dbReference type="Google" id="ProtNLM"/>
    </source>
</evidence>
<feature type="chain" id="PRO_5039448492" description="Secreted protein" evidence="1">
    <location>
        <begin position="31"/>
        <end position="162"/>
    </location>
</feature>
<dbReference type="RefSeq" id="WP_017824233.1">
    <property type="nucleotide sequence ID" value="NZ_AORC01000024.1"/>
</dbReference>
<sequence>MRIQTSRRTGLLAACAVLPLAACGSSAPLAADGAVAHYDGAAEAVFDVLSDGDDQWSLAEETRKVTDSGGTCEYTAGTWTPEASLPAVDSTGWQERLDALNPVLTEHGFEEASRTTQDGSREVLETRDEHGATLQITEQGQVRIWGAEVDADPCDPAELGLG</sequence>
<feature type="signal peptide" evidence="1">
    <location>
        <begin position="1"/>
        <end position="30"/>
    </location>
</feature>
<evidence type="ECO:0000313" key="3">
    <source>
        <dbReference type="Proteomes" id="UP000019754"/>
    </source>
</evidence>